<evidence type="ECO:0000256" key="1">
    <source>
        <dbReference type="SAM" id="MobiDB-lite"/>
    </source>
</evidence>
<gene>
    <name evidence="3" type="ORF">SAMN05216223_1012</name>
</gene>
<dbReference type="PROSITE" id="PS50943">
    <property type="entry name" value="HTH_CROC1"/>
    <property type="match status" value="1"/>
</dbReference>
<proteinExistence type="predicted"/>
<dbReference type="GO" id="GO:0003677">
    <property type="term" value="F:DNA binding"/>
    <property type="evidence" value="ECO:0007669"/>
    <property type="project" value="InterPro"/>
</dbReference>
<dbReference type="Gene3D" id="1.10.260.40">
    <property type="entry name" value="lambda repressor-like DNA-binding domains"/>
    <property type="match status" value="1"/>
</dbReference>
<dbReference type="SUPFAM" id="SSF47413">
    <property type="entry name" value="lambda repressor-like DNA-binding domains"/>
    <property type="match status" value="1"/>
</dbReference>
<evidence type="ECO:0000259" key="2">
    <source>
        <dbReference type="PROSITE" id="PS50943"/>
    </source>
</evidence>
<feature type="domain" description="HTH cro/C1-type" evidence="2">
    <location>
        <begin position="16"/>
        <end position="69"/>
    </location>
</feature>
<dbReference type="InterPro" id="IPR043917">
    <property type="entry name" value="DUF5753"/>
</dbReference>
<evidence type="ECO:0000313" key="3">
    <source>
        <dbReference type="EMBL" id="SEF45598.1"/>
    </source>
</evidence>
<feature type="region of interest" description="Disordered" evidence="1">
    <location>
        <begin position="233"/>
        <end position="265"/>
    </location>
</feature>
<reference evidence="3 4" key="1">
    <citation type="submission" date="2016-10" db="EMBL/GenBank/DDBJ databases">
        <authorList>
            <person name="de Groot N.N."/>
        </authorList>
    </citation>
    <scope>NUCLEOTIDE SEQUENCE [LARGE SCALE GENOMIC DNA]</scope>
    <source>
        <strain evidence="3 4">CGMCC 4.2023</strain>
    </source>
</reference>
<organism evidence="3 4">
    <name type="scientific">Actinacidiphila yanglinensis</name>
    <dbReference type="NCBI Taxonomy" id="310779"/>
    <lineage>
        <taxon>Bacteria</taxon>
        <taxon>Bacillati</taxon>
        <taxon>Actinomycetota</taxon>
        <taxon>Actinomycetes</taxon>
        <taxon>Kitasatosporales</taxon>
        <taxon>Streptomycetaceae</taxon>
        <taxon>Actinacidiphila</taxon>
    </lineage>
</organism>
<dbReference type="Proteomes" id="UP000236754">
    <property type="component" value="Unassembled WGS sequence"/>
</dbReference>
<protein>
    <submittedName>
        <fullName evidence="3">Helix-turn-helix domain-containing protein</fullName>
    </submittedName>
</protein>
<dbReference type="InterPro" id="IPR010982">
    <property type="entry name" value="Lambda_DNA-bd_dom_sf"/>
</dbReference>
<accession>A0A1H5S6S3</accession>
<dbReference type="CDD" id="cd00093">
    <property type="entry name" value="HTH_XRE"/>
    <property type="match status" value="1"/>
</dbReference>
<dbReference type="AlphaFoldDB" id="A0A1H5S6S3"/>
<dbReference type="EMBL" id="FNVU01000001">
    <property type="protein sequence ID" value="SEF45598.1"/>
    <property type="molecule type" value="Genomic_DNA"/>
</dbReference>
<name>A0A1H5S6S3_9ACTN</name>
<sequence>MGIEGTGSMRVFGAVVRAVREAAGKDIQQLADHVGYSRTMITRVELGDRMPPPTFVEKATVFLNAGEVLAKAAEKLDRTEHPAWFEGYVDLEKVCVSLYTYSTLVLHGLLQTEAYARAVLDARCPVLEPDEIERRVEARLARQALLTRTPPPQLSFVIEESVLRRSPAGPDAQKKQLEHLLTLFFIFRPRRRAGSEDSRRRLTGGRSFEVRGRFVVIGPASRCRGGLGLREGCHSSTSARCPTRSRATGCARAGGRSPSTDSQPR</sequence>
<dbReference type="Pfam" id="PF13560">
    <property type="entry name" value="HTH_31"/>
    <property type="match status" value="1"/>
</dbReference>
<dbReference type="Pfam" id="PF19054">
    <property type="entry name" value="DUF5753"/>
    <property type="match status" value="1"/>
</dbReference>
<evidence type="ECO:0000313" key="4">
    <source>
        <dbReference type="Proteomes" id="UP000236754"/>
    </source>
</evidence>
<keyword evidence="4" id="KW-1185">Reference proteome</keyword>
<dbReference type="SMART" id="SM00530">
    <property type="entry name" value="HTH_XRE"/>
    <property type="match status" value="1"/>
</dbReference>
<dbReference type="InterPro" id="IPR001387">
    <property type="entry name" value="Cro/C1-type_HTH"/>
</dbReference>